<evidence type="ECO:0000313" key="7">
    <source>
        <dbReference type="Proteomes" id="UP001334804"/>
    </source>
</evidence>
<dbReference type="InterPro" id="IPR000595">
    <property type="entry name" value="cNMP-bd_dom"/>
</dbReference>
<evidence type="ECO:0000259" key="5">
    <source>
        <dbReference type="PROSITE" id="PS51063"/>
    </source>
</evidence>
<evidence type="ECO:0000256" key="3">
    <source>
        <dbReference type="ARBA" id="ARBA00023163"/>
    </source>
</evidence>
<protein>
    <submittedName>
        <fullName evidence="6">Crp/Fnr family transcriptional regulator</fullName>
    </submittedName>
</protein>
<dbReference type="Gene3D" id="1.10.10.10">
    <property type="entry name" value="Winged helix-like DNA-binding domain superfamily/Winged helix DNA-binding domain"/>
    <property type="match status" value="1"/>
</dbReference>
<keyword evidence="7" id="KW-1185">Reference proteome</keyword>
<dbReference type="PANTHER" id="PTHR24567">
    <property type="entry name" value="CRP FAMILY TRANSCRIPTIONAL REGULATORY PROTEIN"/>
    <property type="match status" value="1"/>
</dbReference>
<dbReference type="SMART" id="SM00100">
    <property type="entry name" value="cNMP"/>
    <property type="match status" value="1"/>
</dbReference>
<reference evidence="6 7" key="1">
    <citation type="submission" date="2022-10" db="EMBL/GenBank/DDBJ databases">
        <title>The complete genomes of actinobacterial strains from the NBC collection.</title>
        <authorList>
            <person name="Joergensen T.S."/>
            <person name="Alvarez Arevalo M."/>
            <person name="Sterndorff E.B."/>
            <person name="Faurdal D."/>
            <person name="Vuksanovic O."/>
            <person name="Mourched A.-S."/>
            <person name="Charusanti P."/>
            <person name="Shaw S."/>
            <person name="Blin K."/>
            <person name="Weber T."/>
        </authorList>
    </citation>
    <scope>NUCLEOTIDE SEQUENCE [LARGE SCALE GENOMIC DNA]</scope>
    <source>
        <strain evidence="6 7">NBC 01809</strain>
    </source>
</reference>
<dbReference type="Pfam" id="PF13545">
    <property type="entry name" value="HTH_Crp_2"/>
    <property type="match status" value="1"/>
</dbReference>
<feature type="domain" description="HTH crp-type" evidence="5">
    <location>
        <begin position="210"/>
        <end position="283"/>
    </location>
</feature>
<dbReference type="InterPro" id="IPR018490">
    <property type="entry name" value="cNMP-bd_dom_sf"/>
</dbReference>
<dbReference type="InterPro" id="IPR012318">
    <property type="entry name" value="HTH_CRP"/>
</dbReference>
<organism evidence="6 7">
    <name type="scientific">Micromonospora peucetia</name>
    <dbReference type="NCBI Taxonomy" id="47871"/>
    <lineage>
        <taxon>Bacteria</taxon>
        <taxon>Bacillati</taxon>
        <taxon>Actinomycetota</taxon>
        <taxon>Actinomycetes</taxon>
        <taxon>Micromonosporales</taxon>
        <taxon>Micromonosporaceae</taxon>
        <taxon>Micromonospora</taxon>
    </lineage>
</organism>
<keyword evidence="1" id="KW-0805">Transcription regulation</keyword>
<dbReference type="CDD" id="cd00038">
    <property type="entry name" value="CAP_ED"/>
    <property type="match status" value="1"/>
</dbReference>
<dbReference type="InterPro" id="IPR036388">
    <property type="entry name" value="WH-like_DNA-bd_sf"/>
</dbReference>
<dbReference type="Pfam" id="PF00027">
    <property type="entry name" value="cNMP_binding"/>
    <property type="match status" value="1"/>
</dbReference>
<dbReference type="SUPFAM" id="SSF46785">
    <property type="entry name" value="Winged helix' DNA-binding domain"/>
    <property type="match status" value="1"/>
</dbReference>
<dbReference type="SUPFAM" id="SSF51206">
    <property type="entry name" value="cAMP-binding domain-like"/>
    <property type="match status" value="1"/>
</dbReference>
<evidence type="ECO:0000259" key="4">
    <source>
        <dbReference type="PROSITE" id="PS50042"/>
    </source>
</evidence>
<dbReference type="InterPro" id="IPR050397">
    <property type="entry name" value="Env_Response_Regulators"/>
</dbReference>
<dbReference type="PROSITE" id="PS51063">
    <property type="entry name" value="HTH_CRP_2"/>
    <property type="match status" value="1"/>
</dbReference>
<keyword evidence="3" id="KW-0804">Transcription</keyword>
<accession>A0ABZ1ED52</accession>
<dbReference type="PANTHER" id="PTHR24567:SF74">
    <property type="entry name" value="HTH-TYPE TRANSCRIPTIONAL REGULATOR ARCR"/>
    <property type="match status" value="1"/>
</dbReference>
<keyword evidence="2" id="KW-0238">DNA-binding</keyword>
<dbReference type="InterPro" id="IPR036390">
    <property type="entry name" value="WH_DNA-bd_sf"/>
</dbReference>
<sequence>MRIGLMELLLAVGWPPGVLLALVIVQLAVAAARRLRTSRYAQGRLRFDGCRWPRRMRPLMRGPAELSDVTWPYGTFLQRLGPPVRIALLELGVRRRVPPGQIVIHEGVRESHLVLLEEGLTKVTATLPDGRSALLALRVGGDLVGEMSALNDRPRSASVTTCGPATYRVIQPDRFKAFLKEYPDAALELAAMVSDRLRWSNRRRIDFTSYPVMIRVARVVAELCRTHGRQGRDGVVIDVRLTQPELASICGAAETSIQKALRELRTESLVDTDYRRITVRDLPRLRQLGELEAEDG</sequence>
<dbReference type="PROSITE" id="PS50042">
    <property type="entry name" value="CNMP_BINDING_3"/>
    <property type="match status" value="1"/>
</dbReference>
<gene>
    <name evidence="6" type="ORF">OIE14_01315</name>
</gene>
<dbReference type="Proteomes" id="UP001334804">
    <property type="component" value="Chromosome"/>
</dbReference>
<dbReference type="EMBL" id="CP109071">
    <property type="protein sequence ID" value="WSA32751.1"/>
    <property type="molecule type" value="Genomic_DNA"/>
</dbReference>
<proteinExistence type="predicted"/>
<feature type="domain" description="Cyclic nucleotide-binding" evidence="4">
    <location>
        <begin position="76"/>
        <end position="179"/>
    </location>
</feature>
<name>A0ABZ1ED52_9ACTN</name>
<dbReference type="InterPro" id="IPR014710">
    <property type="entry name" value="RmlC-like_jellyroll"/>
</dbReference>
<dbReference type="RefSeq" id="WP_245716023.1">
    <property type="nucleotide sequence ID" value="NZ_CP109071.1"/>
</dbReference>
<evidence type="ECO:0000256" key="2">
    <source>
        <dbReference type="ARBA" id="ARBA00023125"/>
    </source>
</evidence>
<evidence type="ECO:0000313" key="6">
    <source>
        <dbReference type="EMBL" id="WSA32751.1"/>
    </source>
</evidence>
<evidence type="ECO:0000256" key="1">
    <source>
        <dbReference type="ARBA" id="ARBA00023015"/>
    </source>
</evidence>
<dbReference type="Gene3D" id="2.60.120.10">
    <property type="entry name" value="Jelly Rolls"/>
    <property type="match status" value="1"/>
</dbReference>